<keyword evidence="2" id="KW-1185">Reference proteome</keyword>
<reference evidence="2" key="1">
    <citation type="journal article" date="2019" name="Int. J. Syst. Evol. Microbiol.">
        <title>The Global Catalogue of Microorganisms (GCM) 10K type strain sequencing project: providing services to taxonomists for standard genome sequencing and annotation.</title>
        <authorList>
            <consortium name="The Broad Institute Genomics Platform"/>
            <consortium name="The Broad Institute Genome Sequencing Center for Infectious Disease"/>
            <person name="Wu L."/>
            <person name="Ma J."/>
        </authorList>
    </citation>
    <scope>NUCLEOTIDE SEQUENCE [LARGE SCALE GENOMIC DNA]</scope>
    <source>
        <strain evidence="2">CGMCC 1.15420</strain>
    </source>
</reference>
<evidence type="ECO:0000313" key="1">
    <source>
        <dbReference type="EMBL" id="GGF98167.1"/>
    </source>
</evidence>
<gene>
    <name evidence="1" type="ORF">GCM10010913_19930</name>
</gene>
<evidence type="ECO:0000313" key="2">
    <source>
        <dbReference type="Proteomes" id="UP000608420"/>
    </source>
</evidence>
<accession>A0ABQ1VTH9</accession>
<dbReference type="Proteomes" id="UP000608420">
    <property type="component" value="Unassembled WGS sequence"/>
</dbReference>
<name>A0ABQ1VTH9_9BACL</name>
<protein>
    <recommendedName>
        <fullName evidence="3">WD40 repeat domain-containing protein</fullName>
    </recommendedName>
</protein>
<sequence>MSITKLGIPVDAAESRTAAVCINETGDSRVVIAAKGFLLVVDIESGECAQLLFPDGNTEYPYDCFASSNGMFYVGAGNRFYALDPYQLIYVAVLQISQHRDELCGFSYAENLQGHIYVASYPACRLYRYRPEEQDITCYGSMDSEQKYPSYMAVDAYDWVYLGIGTARKNIVAYHPQRSERRTLLHEELRGIGMGQVMQGEDHQVYALLGEHWAKVEQGVVIERLTDNQLPASLYKGTSFDKFHRQLQGKWRLLSHSLSNRELLLKHIDSEQVKVIRLTYKSEGAALSTLISGPDSCIYGTSMHPLHFYSYDPHARGKGEGQNRLINWGPHVIQHGFGGNIAAYTVQGNLLIGAAYPEGRLHLYDVTRPIQTDKASLLANPNGQPSIRNPLCVSSHPEIFRPRCVVALRDQEHVVYGGFPGYGMVGGALCIYHLRSGKEWLIPNSALIEGQSTVSLVEAITDSVLIGGTSIETPGGAEPKAHSACIYTLDLEKRSVMQCWMLREDIREYTLLLVAPNGWIHTITSCSKYLVWDPGCEGVIHEVDLSSWGKVLHSGWLLSVEEECIYGVMGYAIFRIPLDSLQPERLFIPEREITAGLAKVDNELYFAMSAVLCSYSMKEG</sequence>
<comment type="caution">
    <text evidence="1">The sequence shown here is derived from an EMBL/GenBank/DDBJ whole genome shotgun (WGS) entry which is preliminary data.</text>
</comment>
<dbReference type="SUPFAM" id="SSF63829">
    <property type="entry name" value="Calcium-dependent phosphotriesterase"/>
    <property type="match status" value="1"/>
</dbReference>
<dbReference type="EMBL" id="BMIW01000011">
    <property type="protein sequence ID" value="GGF98167.1"/>
    <property type="molecule type" value="Genomic_DNA"/>
</dbReference>
<organism evidence="1 2">
    <name type="scientific">Paenibacillus aceti</name>
    <dbReference type="NCBI Taxonomy" id="1820010"/>
    <lineage>
        <taxon>Bacteria</taxon>
        <taxon>Bacillati</taxon>
        <taxon>Bacillota</taxon>
        <taxon>Bacilli</taxon>
        <taxon>Bacillales</taxon>
        <taxon>Paenibacillaceae</taxon>
        <taxon>Paenibacillus</taxon>
    </lineage>
</organism>
<evidence type="ECO:0008006" key="3">
    <source>
        <dbReference type="Google" id="ProtNLM"/>
    </source>
</evidence>
<proteinExistence type="predicted"/>
<dbReference type="RefSeq" id="WP_120464426.1">
    <property type="nucleotide sequence ID" value="NZ_BMIW01000011.1"/>
</dbReference>